<evidence type="ECO:0000313" key="8">
    <source>
        <dbReference type="Proteomes" id="UP000617531"/>
    </source>
</evidence>
<dbReference type="Proteomes" id="UP000617531">
    <property type="component" value="Unassembled WGS sequence"/>
</dbReference>
<gene>
    <name evidence="7" type="primary">epiA</name>
    <name evidence="5" type="synonym">fcl</name>
    <name evidence="7" type="ORF">GCM10011600_15560</name>
</gene>
<feature type="binding site" evidence="5">
    <location>
        <begin position="7"/>
        <end position="13"/>
    </location>
    <ligand>
        <name>NADP(+)</name>
        <dbReference type="ChEBI" id="CHEBI:58349"/>
    </ligand>
</feature>
<feature type="active site" description="Proton donor/acceptor" evidence="5">
    <location>
        <position position="134"/>
    </location>
</feature>
<evidence type="ECO:0000256" key="2">
    <source>
        <dbReference type="ARBA" id="ARBA00022857"/>
    </source>
</evidence>
<name>A0A8J3GQJ1_9MICO</name>
<dbReference type="Gene3D" id="3.90.25.10">
    <property type="entry name" value="UDP-galactose 4-epimerase, domain 1"/>
    <property type="match status" value="1"/>
</dbReference>
<keyword evidence="4 5" id="KW-0413">Isomerase</keyword>
<feature type="site" description="Important for catalytic activity" evidence="5">
    <location>
        <position position="105"/>
    </location>
</feature>
<evidence type="ECO:0000256" key="3">
    <source>
        <dbReference type="ARBA" id="ARBA00023002"/>
    </source>
</evidence>
<feature type="binding site" evidence="5">
    <location>
        <begin position="161"/>
        <end position="164"/>
    </location>
    <ligand>
        <name>NADP(+)</name>
        <dbReference type="ChEBI" id="CHEBI:58349"/>
    </ligand>
</feature>
<dbReference type="GO" id="GO:0016853">
    <property type="term" value="F:isomerase activity"/>
    <property type="evidence" value="ECO:0007669"/>
    <property type="project" value="UniProtKB-KW"/>
</dbReference>
<protein>
    <recommendedName>
        <fullName evidence="5">GDP-L-fucose synthase</fullName>
        <ecNumber evidence="5">1.1.1.271</ecNumber>
    </recommendedName>
    <alternativeName>
        <fullName evidence="5">GDP-4-keto-6-deoxy-D-mannose-3,5-epimerase-4-reductase</fullName>
    </alternativeName>
</protein>
<dbReference type="GO" id="GO:0070401">
    <property type="term" value="F:NADP+ binding"/>
    <property type="evidence" value="ECO:0007669"/>
    <property type="project" value="UniProtKB-UniRule"/>
</dbReference>
<dbReference type="InterPro" id="IPR001509">
    <property type="entry name" value="Epimerase_deHydtase"/>
</dbReference>
<dbReference type="PANTHER" id="PTHR43238:SF1">
    <property type="entry name" value="GDP-L-FUCOSE SYNTHASE"/>
    <property type="match status" value="1"/>
</dbReference>
<dbReference type="PANTHER" id="PTHR43238">
    <property type="entry name" value="GDP-L-FUCOSE SYNTHASE"/>
    <property type="match status" value="1"/>
</dbReference>
<keyword evidence="2 5" id="KW-0521">NADP</keyword>
<evidence type="ECO:0000313" key="7">
    <source>
        <dbReference type="EMBL" id="GHF15447.1"/>
    </source>
</evidence>
<accession>A0A8J3GQJ1</accession>
<feature type="binding site" evidence="5">
    <location>
        <position position="138"/>
    </location>
    <ligand>
        <name>NADP(+)</name>
        <dbReference type="ChEBI" id="CHEBI:58349"/>
    </ligand>
</feature>
<dbReference type="GO" id="GO:0050577">
    <property type="term" value="F:GDP-L-fucose synthase activity"/>
    <property type="evidence" value="ECO:0007669"/>
    <property type="project" value="UniProtKB-UniRule"/>
</dbReference>
<comment type="similarity">
    <text evidence="1 5">Belongs to the NAD(P)-dependent epimerase/dehydratase family. Fucose synthase subfamily.</text>
</comment>
<evidence type="ECO:0000256" key="4">
    <source>
        <dbReference type="ARBA" id="ARBA00023235"/>
    </source>
</evidence>
<dbReference type="UniPathway" id="UPA00128">
    <property type="reaction ID" value="UER00191"/>
</dbReference>
<keyword evidence="8" id="KW-1185">Reference proteome</keyword>
<dbReference type="EMBL" id="BNAI01000002">
    <property type="protein sequence ID" value="GHF15447.1"/>
    <property type="molecule type" value="Genomic_DNA"/>
</dbReference>
<feature type="binding site" evidence="5">
    <location>
        <position position="177"/>
    </location>
    <ligand>
        <name>NADP(+)</name>
        <dbReference type="ChEBI" id="CHEBI:58349"/>
    </ligand>
</feature>
<feature type="domain" description="NAD-dependent epimerase/dehydratase" evidence="6">
    <location>
        <begin position="3"/>
        <end position="221"/>
    </location>
</feature>
<evidence type="ECO:0000256" key="5">
    <source>
        <dbReference type="HAMAP-Rule" id="MF_00956"/>
    </source>
</evidence>
<dbReference type="Gene3D" id="3.40.50.720">
    <property type="entry name" value="NAD(P)-binding Rossmann-like Domain"/>
    <property type="match status" value="1"/>
</dbReference>
<keyword evidence="5" id="KW-0511">Multifunctional enzyme</keyword>
<sequence>MKVVLTGSAGLLGSSIVRAWRATRPGDELVALTRADVDLSNADATAAVVARHAPDAVIHAAAHVAGIEDKLRSPDGFLSANLRLDDSVFSAAVAAEVPEFLYVSSAAVYPAEASQPIPESALLGGPLEPANEGYGLAKIVGTRRCSYLSREHGWAYRAVLPSNLYGPGDDFRPGRAHLVASALAKAHAATAAGSDVVEVWGDGSARREFTYAPDLASWLVTQVGRLTAWPELLNAGSGMEATVREYYEHAATAAGFSGELVFDPERPSGVARRLLDSSAARALGWEPTTSWDEGFAACYTDLLTSKRAAL</sequence>
<dbReference type="SUPFAM" id="SSF51735">
    <property type="entry name" value="NAD(P)-binding Rossmann-fold domains"/>
    <property type="match status" value="1"/>
</dbReference>
<comment type="function">
    <text evidence="5">Catalyzes the two-step NADP-dependent conversion of GDP-4-dehydro-6-deoxy-D-mannose to GDP-fucose, involving an epimerase and a reductase reaction.</text>
</comment>
<feature type="binding site" evidence="5">
    <location>
        <position position="185"/>
    </location>
    <ligand>
        <name>substrate</name>
    </ligand>
</feature>
<dbReference type="Pfam" id="PF01370">
    <property type="entry name" value="Epimerase"/>
    <property type="match status" value="1"/>
</dbReference>
<proteinExistence type="inferred from homology"/>
<keyword evidence="3 5" id="KW-0560">Oxidoreductase</keyword>
<organism evidence="7 8">
    <name type="scientific">Pseudolysinimonas yzui</name>
    <dbReference type="NCBI Taxonomy" id="2708254"/>
    <lineage>
        <taxon>Bacteria</taxon>
        <taxon>Bacillati</taxon>
        <taxon>Actinomycetota</taxon>
        <taxon>Actinomycetes</taxon>
        <taxon>Micrococcales</taxon>
        <taxon>Microbacteriaceae</taxon>
        <taxon>Pseudolysinimonas</taxon>
    </lineage>
</organism>
<comment type="caution">
    <text evidence="5">Lacks conserved residue(s) required for the propagation of feature annotation.</text>
</comment>
<reference evidence="7" key="1">
    <citation type="journal article" date="2014" name="Int. J. Syst. Evol. Microbiol.">
        <title>Complete genome sequence of Corynebacterium casei LMG S-19264T (=DSM 44701T), isolated from a smear-ripened cheese.</title>
        <authorList>
            <consortium name="US DOE Joint Genome Institute (JGI-PGF)"/>
            <person name="Walter F."/>
            <person name="Albersmeier A."/>
            <person name="Kalinowski J."/>
            <person name="Ruckert C."/>
        </authorList>
    </citation>
    <scope>NUCLEOTIDE SEQUENCE</scope>
    <source>
        <strain evidence="7">CGMCC 1.16548</strain>
    </source>
</reference>
<comment type="pathway">
    <text evidence="5">Nucleotide-sugar biosynthesis; GDP-L-fucose biosynthesis via de novo pathway; GDP-L-fucose from GDP-alpha-D-mannose: step 2/2.</text>
</comment>
<dbReference type="InterPro" id="IPR036291">
    <property type="entry name" value="NAD(P)-bd_dom_sf"/>
</dbReference>
<evidence type="ECO:0000259" key="6">
    <source>
        <dbReference type="Pfam" id="PF01370"/>
    </source>
</evidence>
<comment type="caution">
    <text evidence="7">The sequence shown here is derived from an EMBL/GenBank/DDBJ whole genome shotgun (WGS) entry which is preliminary data.</text>
</comment>
<reference evidence="7" key="2">
    <citation type="submission" date="2020-09" db="EMBL/GenBank/DDBJ databases">
        <authorList>
            <person name="Sun Q."/>
            <person name="Zhou Y."/>
        </authorList>
    </citation>
    <scope>NUCLEOTIDE SEQUENCE</scope>
    <source>
        <strain evidence="7">CGMCC 1.16548</strain>
    </source>
</reference>
<feature type="binding site" evidence="5">
    <location>
        <position position="207"/>
    </location>
    <ligand>
        <name>substrate</name>
    </ligand>
</feature>
<dbReference type="HAMAP" id="MF_00956">
    <property type="entry name" value="GDP_fucose_synth"/>
    <property type="match status" value="1"/>
</dbReference>
<feature type="binding site" evidence="5">
    <location>
        <position position="200"/>
    </location>
    <ligand>
        <name>substrate</name>
    </ligand>
</feature>
<dbReference type="AlphaFoldDB" id="A0A8J3GQJ1"/>
<comment type="catalytic activity">
    <reaction evidence="5">
        <text>GDP-beta-L-fucose + NADP(+) = GDP-4-dehydro-alpha-D-rhamnose + NADPH + H(+)</text>
        <dbReference type="Rhea" id="RHEA:18885"/>
        <dbReference type="ChEBI" id="CHEBI:15378"/>
        <dbReference type="ChEBI" id="CHEBI:57273"/>
        <dbReference type="ChEBI" id="CHEBI:57783"/>
        <dbReference type="ChEBI" id="CHEBI:57964"/>
        <dbReference type="ChEBI" id="CHEBI:58349"/>
        <dbReference type="EC" id="1.1.1.271"/>
    </reaction>
</comment>
<evidence type="ECO:0000256" key="1">
    <source>
        <dbReference type="ARBA" id="ARBA00005959"/>
    </source>
</evidence>
<dbReference type="RefSeq" id="WP_191282887.1">
    <property type="nucleotide sequence ID" value="NZ_BNAI01000002.1"/>
</dbReference>
<dbReference type="EC" id="1.1.1.271" evidence="5"/>
<dbReference type="InterPro" id="IPR028614">
    <property type="entry name" value="GDP_fucose/colitose_synth"/>
</dbReference>
<dbReference type="GO" id="GO:0042351">
    <property type="term" value="P:'de novo' GDP-L-fucose biosynthetic process"/>
    <property type="evidence" value="ECO:0007669"/>
    <property type="project" value="UniProtKB-UniRule"/>
</dbReference>